<feature type="transmembrane region" description="Helical" evidence="6">
    <location>
        <begin position="94"/>
        <end position="115"/>
    </location>
</feature>
<dbReference type="EMBL" id="CP063356">
    <property type="protein sequence ID" value="QOY34602.1"/>
    <property type="molecule type" value="Genomic_DNA"/>
</dbReference>
<dbReference type="RefSeq" id="WP_071316339.1">
    <property type="nucleotide sequence ID" value="NZ_CP063356.2"/>
</dbReference>
<feature type="transmembrane region" description="Helical" evidence="6">
    <location>
        <begin position="31"/>
        <end position="50"/>
    </location>
</feature>
<keyword evidence="10" id="KW-1185">Reference proteome</keyword>
<dbReference type="KEGG" id="aia:AWH56_017990"/>
<proteinExistence type="inferred from homology"/>
<dbReference type="PANTHER" id="PTHR32322">
    <property type="entry name" value="INNER MEMBRANE TRANSPORTER"/>
    <property type="match status" value="1"/>
</dbReference>
<protein>
    <submittedName>
        <fullName evidence="9">DMT family transporter</fullName>
    </submittedName>
    <submittedName>
        <fullName evidence="8">EamA family transporter</fullName>
    </submittedName>
</protein>
<dbReference type="Gene3D" id="1.10.3730.20">
    <property type="match status" value="1"/>
</dbReference>
<feature type="transmembrane region" description="Helical" evidence="6">
    <location>
        <begin position="146"/>
        <end position="164"/>
    </location>
</feature>
<reference evidence="9 10" key="2">
    <citation type="journal article" date="2017" name="Genome Announc.">
        <title>Draft Genome Sequences of Four Alkaliphilic Bacteria Belonging to the Anaerobacillus Genus.</title>
        <authorList>
            <person name="Bassil N.M."/>
            <person name="Lloyd J.R."/>
        </authorList>
    </citation>
    <scope>NUCLEOTIDE SEQUENCE [LARGE SCALE GENOMIC DNA]</scope>
    <source>
        <strain evidence="9 10">NB2006</strain>
    </source>
</reference>
<reference evidence="9" key="4">
    <citation type="submission" date="2020-10" db="EMBL/GenBank/DDBJ databases">
        <authorList>
            <person name="Bassil N.M."/>
            <person name="Lloyd J.R."/>
        </authorList>
    </citation>
    <scope>NUCLEOTIDE SEQUENCE</scope>
    <source>
        <strain evidence="9">NB2006</strain>
    </source>
</reference>
<reference evidence="8 10" key="1">
    <citation type="submission" date="2016-10" db="EMBL/GenBank/DDBJ databases">
        <title>Draft genome sequences of four alkaliphilic bacteria belonging to the Anaerobacillus genus.</title>
        <authorList>
            <person name="Bassil N.M."/>
            <person name="Lloyd J.R."/>
        </authorList>
    </citation>
    <scope>NUCLEOTIDE SEQUENCE [LARGE SCALE GENOMIC DNA]</scope>
    <source>
        <strain evidence="8 10">NB2006</strain>
    </source>
</reference>
<dbReference type="InterPro" id="IPR050638">
    <property type="entry name" value="AA-Vitamin_Transporters"/>
</dbReference>
<dbReference type="Proteomes" id="UP000180175">
    <property type="component" value="Chromosome"/>
</dbReference>
<comment type="subcellular location">
    <subcellularLocation>
        <location evidence="1">Endomembrane system</location>
        <topology evidence="1">Multi-pass membrane protein</topology>
    </subcellularLocation>
</comment>
<feature type="transmembrane region" description="Helical" evidence="6">
    <location>
        <begin position="7"/>
        <end position="25"/>
    </location>
</feature>
<feature type="transmembrane region" description="Helical" evidence="6">
    <location>
        <begin position="62"/>
        <end position="82"/>
    </location>
</feature>
<dbReference type="EMBL" id="LQXD01000057">
    <property type="protein sequence ID" value="OIJ21158.1"/>
    <property type="molecule type" value="Genomic_DNA"/>
</dbReference>
<feature type="domain" description="EamA" evidence="7">
    <location>
        <begin position="8"/>
        <end position="136"/>
    </location>
</feature>
<feature type="transmembrane region" description="Helical" evidence="6">
    <location>
        <begin position="269"/>
        <end position="288"/>
    </location>
</feature>
<evidence type="ECO:0000256" key="2">
    <source>
        <dbReference type="ARBA" id="ARBA00007362"/>
    </source>
</evidence>
<feature type="domain" description="EamA" evidence="7">
    <location>
        <begin position="149"/>
        <end position="288"/>
    </location>
</feature>
<keyword evidence="3 6" id="KW-0812">Transmembrane</keyword>
<evidence type="ECO:0000259" key="7">
    <source>
        <dbReference type="Pfam" id="PF00892"/>
    </source>
</evidence>
<gene>
    <name evidence="9" type="ORF">AWH56_017990</name>
    <name evidence="8" type="ORF">AWH56_06440</name>
</gene>
<comment type="similarity">
    <text evidence="2">Belongs to the EamA transporter family.</text>
</comment>
<dbReference type="InterPro" id="IPR037185">
    <property type="entry name" value="EmrE-like"/>
</dbReference>
<reference evidence="9 10" key="3">
    <citation type="journal article" date="2019" name="Int. J. Syst. Evol. Microbiol.">
        <title>Anaerobacillus isosaccharinicus sp. nov., an alkaliphilic bacterium which degrades isosaccharinic acid.</title>
        <authorList>
            <person name="Bassil N.M."/>
            <person name="Lloyd J.R."/>
        </authorList>
    </citation>
    <scope>NUCLEOTIDE SEQUENCE [LARGE SCALE GENOMIC DNA]</scope>
    <source>
        <strain evidence="9 10">NB2006</strain>
    </source>
</reference>
<evidence type="ECO:0000313" key="10">
    <source>
        <dbReference type="Proteomes" id="UP000180175"/>
    </source>
</evidence>
<accession>A0A1S2M8X1</accession>
<name>A0A1S2M8X1_9BACI</name>
<evidence type="ECO:0000313" key="8">
    <source>
        <dbReference type="EMBL" id="OIJ21158.1"/>
    </source>
</evidence>
<keyword evidence="4 6" id="KW-1133">Transmembrane helix</keyword>
<feature type="transmembrane region" description="Helical" evidence="6">
    <location>
        <begin position="213"/>
        <end position="238"/>
    </location>
</feature>
<dbReference type="Pfam" id="PF00892">
    <property type="entry name" value="EamA"/>
    <property type="match status" value="2"/>
</dbReference>
<dbReference type="AlphaFoldDB" id="A0A1S2M8X1"/>
<feature type="transmembrane region" description="Helical" evidence="6">
    <location>
        <begin position="176"/>
        <end position="198"/>
    </location>
</feature>
<dbReference type="OrthoDB" id="67135at2"/>
<organism evidence="8 10">
    <name type="scientific">Anaerobacillus isosaccharinicus</name>
    <dbReference type="NCBI Taxonomy" id="1532552"/>
    <lineage>
        <taxon>Bacteria</taxon>
        <taxon>Bacillati</taxon>
        <taxon>Bacillota</taxon>
        <taxon>Bacilli</taxon>
        <taxon>Bacillales</taxon>
        <taxon>Bacillaceae</taxon>
        <taxon>Anaerobacillus</taxon>
    </lineage>
</organism>
<evidence type="ECO:0000256" key="6">
    <source>
        <dbReference type="SAM" id="Phobius"/>
    </source>
</evidence>
<dbReference type="InterPro" id="IPR000620">
    <property type="entry name" value="EamA_dom"/>
</dbReference>
<dbReference type="GO" id="GO:0016020">
    <property type="term" value="C:membrane"/>
    <property type="evidence" value="ECO:0007669"/>
    <property type="project" value="UniProtKB-SubCell"/>
</dbReference>
<dbReference type="PANTHER" id="PTHR32322:SF2">
    <property type="entry name" value="EAMA DOMAIN-CONTAINING PROTEIN"/>
    <property type="match status" value="1"/>
</dbReference>
<feature type="transmembrane region" description="Helical" evidence="6">
    <location>
        <begin position="245"/>
        <end position="263"/>
    </location>
</feature>
<evidence type="ECO:0000313" key="9">
    <source>
        <dbReference type="EMBL" id="QOY34602.1"/>
    </source>
</evidence>
<evidence type="ECO:0000256" key="3">
    <source>
        <dbReference type="ARBA" id="ARBA00022692"/>
    </source>
</evidence>
<feature type="transmembrane region" description="Helical" evidence="6">
    <location>
        <begin position="122"/>
        <end position="140"/>
    </location>
</feature>
<dbReference type="SUPFAM" id="SSF103481">
    <property type="entry name" value="Multidrug resistance efflux transporter EmrE"/>
    <property type="match status" value="2"/>
</dbReference>
<evidence type="ECO:0000256" key="4">
    <source>
        <dbReference type="ARBA" id="ARBA00022989"/>
    </source>
</evidence>
<sequence>MRLIGPLIVLGLIWGLSFVFIENLIGTAGVWGTVFLRCLAGAIILLPFLLIKLKKKEVPKRLPWKALVIVGIFNAGLPWGLIALSQTNITSNTAAVLNALTPIMTGLIGFIIFSAYLNKRQWGGIFLGFIGILILMNFNFNDLFSSNFIGIGTMILATTCYGFASHFTRRYLQSLNVVIITIFSLLVGACIGAIGVAITDTSSFANIIQSIDLLFIISVIGLGCLGSGIAHLLYYYLINHCGAEFASTVTYLIPLTALLWGNVLLGEPLTSNLIIGLITIFFGVFLANQKSKAIVKTKSLEDIRQN</sequence>
<keyword evidence="5 6" id="KW-0472">Membrane</keyword>
<evidence type="ECO:0000256" key="5">
    <source>
        <dbReference type="ARBA" id="ARBA00023136"/>
    </source>
</evidence>
<evidence type="ECO:0000256" key="1">
    <source>
        <dbReference type="ARBA" id="ARBA00004127"/>
    </source>
</evidence>